<proteinExistence type="predicted"/>
<dbReference type="EMBL" id="JAACYA010000001">
    <property type="protein sequence ID" value="MBK3332420.1"/>
    <property type="molecule type" value="Genomic_DNA"/>
</dbReference>
<dbReference type="InterPro" id="IPR013078">
    <property type="entry name" value="His_Pase_superF_clade-1"/>
</dbReference>
<dbReference type="PANTHER" id="PTHR46517">
    <property type="entry name" value="FRUCTOSE-2,6-BISPHOSPHATASE TIGAR"/>
    <property type="match status" value="1"/>
</dbReference>
<protein>
    <submittedName>
        <fullName evidence="2">Histidine phosphatase family protein</fullName>
    </submittedName>
</protein>
<sequence length="210" mass="24124">MKKIILVRHGESEFNAKRIVQGHIDTDLTPRGTVQARLAGEYLKHFNIQKIISSDLRRAYRTATIIGDVLNLPVERDQRIREMNFGQWEGRSYESIFKTDYETFHRWLQNPVACPLPSQEEIKSFENRIKDFYQDILNLKEKNILIVGHGGSIQGLLCVACGLGMENLWSLKHSNTGISIIQVSNPSVSIKMLNSTAHLEDYRQKENPIM</sequence>
<dbReference type="SMART" id="SM00855">
    <property type="entry name" value="PGAM"/>
    <property type="match status" value="1"/>
</dbReference>
<dbReference type="Gene3D" id="3.40.50.1240">
    <property type="entry name" value="Phosphoglycerate mutase-like"/>
    <property type="match status" value="1"/>
</dbReference>
<dbReference type="InterPro" id="IPR029033">
    <property type="entry name" value="His_PPase_superfam"/>
</dbReference>
<dbReference type="Pfam" id="PF00300">
    <property type="entry name" value="His_Phos_1"/>
    <property type="match status" value="1"/>
</dbReference>
<evidence type="ECO:0000256" key="1">
    <source>
        <dbReference type="ARBA" id="ARBA00022801"/>
    </source>
</evidence>
<reference evidence="2 3" key="1">
    <citation type="journal article" date="2021" name="Syst. Appl. Microbiol.">
        <title>Persephonella atlantica sp. nov.: How to adapt to physico-chemical gradients in high temperature hydrothermal habitats.</title>
        <authorList>
            <person name="Francois D.X."/>
            <person name="Godfroy A."/>
            <person name="Mathien C."/>
            <person name="Aube J."/>
            <person name="Cathalot C."/>
            <person name="Lesongeur F."/>
            <person name="L'Haridon S."/>
            <person name="Philippon X."/>
            <person name="Roussel E.G."/>
        </authorList>
    </citation>
    <scope>NUCLEOTIDE SEQUENCE [LARGE SCALE GENOMIC DNA]</scope>
    <source>
        <strain evidence="2 3">MO1340</strain>
    </source>
</reference>
<dbReference type="InterPro" id="IPR051695">
    <property type="entry name" value="Phosphoglycerate_Mutase"/>
</dbReference>
<comment type="caution">
    <text evidence="2">The sequence shown here is derived from an EMBL/GenBank/DDBJ whole genome shotgun (WGS) entry which is preliminary data.</text>
</comment>
<evidence type="ECO:0000313" key="3">
    <source>
        <dbReference type="Proteomes" id="UP000772812"/>
    </source>
</evidence>
<keyword evidence="1" id="KW-0378">Hydrolase</keyword>
<keyword evidence="3" id="KW-1185">Reference proteome</keyword>
<evidence type="ECO:0000313" key="2">
    <source>
        <dbReference type="EMBL" id="MBK3332420.1"/>
    </source>
</evidence>
<organism evidence="2 3">
    <name type="scientific">Persephonella atlantica</name>
    <dbReference type="NCBI Taxonomy" id="2699429"/>
    <lineage>
        <taxon>Bacteria</taxon>
        <taxon>Pseudomonadati</taxon>
        <taxon>Aquificota</taxon>
        <taxon>Aquificia</taxon>
        <taxon>Aquificales</taxon>
        <taxon>Hydrogenothermaceae</taxon>
        <taxon>Persephonella</taxon>
    </lineage>
</organism>
<gene>
    <name evidence="2" type="ORF">GWK41_05015</name>
</gene>
<dbReference type="RefSeq" id="WP_200673788.1">
    <property type="nucleotide sequence ID" value="NZ_JAACYA010000001.1"/>
</dbReference>
<dbReference type="Proteomes" id="UP000772812">
    <property type="component" value="Unassembled WGS sequence"/>
</dbReference>
<dbReference type="SUPFAM" id="SSF53254">
    <property type="entry name" value="Phosphoglycerate mutase-like"/>
    <property type="match status" value="1"/>
</dbReference>
<accession>A0ABS1GHS0</accession>
<dbReference type="CDD" id="cd07067">
    <property type="entry name" value="HP_PGM_like"/>
    <property type="match status" value="1"/>
</dbReference>
<dbReference type="PROSITE" id="PS00175">
    <property type="entry name" value="PG_MUTASE"/>
    <property type="match status" value="1"/>
</dbReference>
<name>A0ABS1GHS0_9AQUI</name>
<dbReference type="PANTHER" id="PTHR46517:SF1">
    <property type="entry name" value="FRUCTOSE-2,6-BISPHOSPHATASE TIGAR"/>
    <property type="match status" value="1"/>
</dbReference>
<dbReference type="InterPro" id="IPR001345">
    <property type="entry name" value="PG/BPGM_mutase_AS"/>
</dbReference>